<dbReference type="RefSeq" id="WP_215611935.1">
    <property type="nucleotide sequence ID" value="NZ_CP076135.1"/>
</dbReference>
<dbReference type="PRINTS" id="PR00032">
    <property type="entry name" value="HTHARAC"/>
</dbReference>
<evidence type="ECO:0000313" key="6">
    <source>
        <dbReference type="Proteomes" id="UP000680805"/>
    </source>
</evidence>
<dbReference type="Gene3D" id="1.10.10.60">
    <property type="entry name" value="Homeodomain-like"/>
    <property type="match status" value="1"/>
</dbReference>
<dbReference type="GO" id="GO:0043565">
    <property type="term" value="F:sequence-specific DNA binding"/>
    <property type="evidence" value="ECO:0007669"/>
    <property type="project" value="InterPro"/>
</dbReference>
<dbReference type="PROSITE" id="PS01124">
    <property type="entry name" value="HTH_ARAC_FAMILY_2"/>
    <property type="match status" value="1"/>
</dbReference>
<dbReference type="KEGG" id="bsei:KMZ68_14225"/>
<evidence type="ECO:0000256" key="3">
    <source>
        <dbReference type="ARBA" id="ARBA00023163"/>
    </source>
</evidence>
<dbReference type="PANTHER" id="PTHR43280:SF11">
    <property type="entry name" value="RCS-SPECIFIC HTH-TYPE TRANSCRIPTIONAL ACTIVATOR RCLR"/>
    <property type="match status" value="1"/>
</dbReference>
<feature type="domain" description="HTH araC/xylS-type" evidence="4">
    <location>
        <begin position="1"/>
        <end position="48"/>
    </location>
</feature>
<dbReference type="InterPro" id="IPR009057">
    <property type="entry name" value="Homeodomain-like_sf"/>
</dbReference>
<keyword evidence="1" id="KW-0805">Transcription regulation</keyword>
<name>A0A975RPV8_9BRAD</name>
<sequence>MQIAAQWLKESGMTIDRVAERCGYDSVAAFSKAFKRSFGVSPGAYRRSPAAIPARGPLAAPTVRGDAA</sequence>
<dbReference type="SMART" id="SM00342">
    <property type="entry name" value="HTH_ARAC"/>
    <property type="match status" value="1"/>
</dbReference>
<keyword evidence="3" id="KW-0804">Transcription</keyword>
<dbReference type="GO" id="GO:0003700">
    <property type="term" value="F:DNA-binding transcription factor activity"/>
    <property type="evidence" value="ECO:0007669"/>
    <property type="project" value="InterPro"/>
</dbReference>
<dbReference type="EMBL" id="CP076135">
    <property type="protein sequence ID" value="QWG16197.1"/>
    <property type="molecule type" value="Genomic_DNA"/>
</dbReference>
<protein>
    <submittedName>
        <fullName evidence="5">Helix-turn-helix transcriptional regulator</fullName>
    </submittedName>
</protein>
<evidence type="ECO:0000256" key="2">
    <source>
        <dbReference type="ARBA" id="ARBA00023125"/>
    </source>
</evidence>
<evidence type="ECO:0000313" key="5">
    <source>
        <dbReference type="EMBL" id="QWG16197.1"/>
    </source>
</evidence>
<proteinExistence type="predicted"/>
<dbReference type="Proteomes" id="UP000680805">
    <property type="component" value="Chromosome"/>
</dbReference>
<keyword evidence="2" id="KW-0238">DNA-binding</keyword>
<accession>A0A975RPV8</accession>
<dbReference type="InterPro" id="IPR020449">
    <property type="entry name" value="Tscrpt_reg_AraC-type_HTH"/>
</dbReference>
<dbReference type="InterPro" id="IPR018060">
    <property type="entry name" value="HTH_AraC"/>
</dbReference>
<gene>
    <name evidence="5" type="ORF">KMZ68_14225</name>
</gene>
<evidence type="ECO:0000259" key="4">
    <source>
        <dbReference type="PROSITE" id="PS01124"/>
    </source>
</evidence>
<dbReference type="PANTHER" id="PTHR43280">
    <property type="entry name" value="ARAC-FAMILY TRANSCRIPTIONAL REGULATOR"/>
    <property type="match status" value="1"/>
</dbReference>
<reference evidence="5" key="1">
    <citation type="submission" date="2021-06" db="EMBL/GenBank/DDBJ databases">
        <title>Bradyrhizobium sp. S2-11-2 Genome sequencing.</title>
        <authorList>
            <person name="Jin L."/>
        </authorList>
    </citation>
    <scope>NUCLEOTIDE SEQUENCE</scope>
    <source>
        <strain evidence="5">S2-11-2</strain>
    </source>
</reference>
<organism evidence="5 6">
    <name type="scientific">Bradyrhizobium sediminis</name>
    <dbReference type="NCBI Taxonomy" id="2840469"/>
    <lineage>
        <taxon>Bacteria</taxon>
        <taxon>Pseudomonadati</taxon>
        <taxon>Pseudomonadota</taxon>
        <taxon>Alphaproteobacteria</taxon>
        <taxon>Hyphomicrobiales</taxon>
        <taxon>Nitrobacteraceae</taxon>
        <taxon>Bradyrhizobium</taxon>
    </lineage>
</organism>
<dbReference type="AlphaFoldDB" id="A0A975RPV8"/>
<dbReference type="SUPFAM" id="SSF46689">
    <property type="entry name" value="Homeodomain-like"/>
    <property type="match status" value="1"/>
</dbReference>
<evidence type="ECO:0000256" key="1">
    <source>
        <dbReference type="ARBA" id="ARBA00023015"/>
    </source>
</evidence>
<dbReference type="Pfam" id="PF12833">
    <property type="entry name" value="HTH_18"/>
    <property type="match status" value="1"/>
</dbReference>